<dbReference type="Proteomes" id="UP000240259">
    <property type="component" value="Unassembled WGS sequence"/>
</dbReference>
<proteinExistence type="predicted"/>
<gene>
    <name evidence="2" type="ORF">C9427_32455</name>
</gene>
<reference evidence="2 3" key="1">
    <citation type="submission" date="2018-03" db="EMBL/GenBank/DDBJ databases">
        <title>Genome sequence of the symbiotic type strain Mesorhizobium helmanticense CSLC115NT isolated from Lotus corniculatus nodules.</title>
        <authorList>
            <person name="Sannazzaro A.I."/>
            <person name="Torres Tejerizo G.A."/>
            <person name="Dip D."/>
            <person name="Caballero M."/>
            <person name="Pistorio M."/>
            <person name="Estrella M.J."/>
        </authorList>
    </citation>
    <scope>NUCLEOTIDE SEQUENCE [LARGE SCALE GENOMIC DNA]</scope>
    <source>
        <strain evidence="2 3">CSLC115N</strain>
    </source>
</reference>
<accession>A0A2T4IKY3</accession>
<feature type="region of interest" description="Disordered" evidence="1">
    <location>
        <begin position="19"/>
        <end position="41"/>
    </location>
</feature>
<name>A0A2T4IKY3_9HYPH</name>
<evidence type="ECO:0000256" key="1">
    <source>
        <dbReference type="SAM" id="MobiDB-lite"/>
    </source>
</evidence>
<keyword evidence="3" id="KW-1185">Reference proteome</keyword>
<protein>
    <submittedName>
        <fullName evidence="2">Uncharacterized protein</fullName>
    </submittedName>
</protein>
<evidence type="ECO:0000313" key="3">
    <source>
        <dbReference type="Proteomes" id="UP000240259"/>
    </source>
</evidence>
<organism evidence="2 3">
    <name type="scientific">Mesorhizobium helmanticense</name>
    <dbReference type="NCBI Taxonomy" id="1776423"/>
    <lineage>
        <taxon>Bacteria</taxon>
        <taxon>Pseudomonadati</taxon>
        <taxon>Pseudomonadota</taxon>
        <taxon>Alphaproteobacteria</taxon>
        <taxon>Hyphomicrobiales</taxon>
        <taxon>Phyllobacteriaceae</taxon>
        <taxon>Mesorhizobium</taxon>
    </lineage>
</organism>
<comment type="caution">
    <text evidence="2">The sequence shown here is derived from an EMBL/GenBank/DDBJ whole genome shotgun (WGS) entry which is preliminary data.</text>
</comment>
<feature type="compositionally biased region" description="Basic and acidic residues" evidence="1">
    <location>
        <begin position="28"/>
        <end position="40"/>
    </location>
</feature>
<dbReference type="AlphaFoldDB" id="A0A2T4IKY3"/>
<sequence>MSSSSCALRFDRFLHARVDKGAGGPVRPGEEDRRGHRQEVEPIAGALLRNGYLSTEADEELIAQQPPVKLVDELKERAG</sequence>
<dbReference type="EMBL" id="PZJX01000075">
    <property type="protein sequence ID" value="PTE06307.1"/>
    <property type="molecule type" value="Genomic_DNA"/>
</dbReference>
<evidence type="ECO:0000313" key="2">
    <source>
        <dbReference type="EMBL" id="PTE06307.1"/>
    </source>
</evidence>